<dbReference type="Proteomes" id="UP000285301">
    <property type="component" value="Unassembled WGS sequence"/>
</dbReference>
<gene>
    <name evidence="9" type="ORF">B4U79_14953</name>
</gene>
<keyword evidence="4 8" id="KW-0560">Oxidoreductase</keyword>
<evidence type="ECO:0000313" key="9">
    <source>
        <dbReference type="EMBL" id="RWS10290.1"/>
    </source>
</evidence>
<dbReference type="InterPro" id="IPR001128">
    <property type="entry name" value="Cyt_P450"/>
</dbReference>
<comment type="similarity">
    <text evidence="2 8">Belongs to the cytochrome P450 family.</text>
</comment>
<evidence type="ECO:0000256" key="1">
    <source>
        <dbReference type="ARBA" id="ARBA00001971"/>
    </source>
</evidence>
<evidence type="ECO:0000256" key="8">
    <source>
        <dbReference type="RuleBase" id="RU000461"/>
    </source>
</evidence>
<dbReference type="PROSITE" id="PS00086">
    <property type="entry name" value="CYTOCHROME_P450"/>
    <property type="match status" value="1"/>
</dbReference>
<dbReference type="PANTHER" id="PTHR24303">
    <property type="entry name" value="HEME-BINDING MONOOXYGENASE FAMILY"/>
    <property type="match status" value="1"/>
</dbReference>
<comment type="cofactor">
    <cofactor evidence="1 7">
        <name>heme</name>
        <dbReference type="ChEBI" id="CHEBI:30413"/>
    </cofactor>
</comment>
<evidence type="ECO:0000256" key="7">
    <source>
        <dbReference type="PIRSR" id="PIRSR602401-1"/>
    </source>
</evidence>
<reference evidence="9 10" key="1">
    <citation type="journal article" date="2018" name="Gigascience">
        <title>Genomes of trombidid mites reveal novel predicted allergens and laterally-transferred genes associated with secondary metabolism.</title>
        <authorList>
            <person name="Dong X."/>
            <person name="Chaisiri K."/>
            <person name="Xia D."/>
            <person name="Armstrong S.D."/>
            <person name="Fang Y."/>
            <person name="Donnelly M.J."/>
            <person name="Kadowaki T."/>
            <person name="McGarry J.W."/>
            <person name="Darby A.C."/>
            <person name="Makepeace B.L."/>
        </authorList>
    </citation>
    <scope>NUCLEOTIDE SEQUENCE [LARGE SCALE GENOMIC DNA]</scope>
    <source>
        <strain evidence="9">UoL-WK</strain>
    </source>
</reference>
<dbReference type="InterPro" id="IPR017972">
    <property type="entry name" value="Cyt_P450_CS"/>
</dbReference>
<protein>
    <submittedName>
        <fullName evidence="9">Ecdysone biosynthesis protein-like protein</fullName>
    </submittedName>
</protein>
<dbReference type="InterPro" id="IPR002401">
    <property type="entry name" value="Cyt_P450_E_grp-I"/>
</dbReference>
<dbReference type="Pfam" id="PF00067">
    <property type="entry name" value="p450"/>
    <property type="match status" value="1"/>
</dbReference>
<keyword evidence="6 8" id="KW-0503">Monooxygenase</keyword>
<evidence type="ECO:0000256" key="4">
    <source>
        <dbReference type="ARBA" id="ARBA00023002"/>
    </source>
</evidence>
<feature type="binding site" description="axial binding residue" evidence="7">
    <location>
        <position position="441"/>
    </location>
    <ligand>
        <name>heme</name>
        <dbReference type="ChEBI" id="CHEBI:30413"/>
    </ligand>
    <ligandPart>
        <name>Fe</name>
        <dbReference type="ChEBI" id="CHEBI:18248"/>
    </ligandPart>
</feature>
<evidence type="ECO:0000256" key="2">
    <source>
        <dbReference type="ARBA" id="ARBA00010617"/>
    </source>
</evidence>
<proteinExistence type="inferred from homology"/>
<dbReference type="STRING" id="1965070.A0A443R4U8"/>
<sequence>MEDSLITNCSLFLSLIYPPSPPRFPIIGHMHLLAKYERPWDGFDAIRKQYGNVVSLQLGSKKCVLVSSMSAIKEVLITRADAFANRPHFDRYLLIFGGDRENSMALCDWSELHRFRRTLAQNAILPRYGSDLFKHLESCIHTEFSEFIVNIVNEGEKVLPKLDLLAACYNIFISYLCSQRFDVNDSEFRRQVYGFDFVFWDINQCYAIDFIPTLEKIGIARSYLKLLGETCDSLRNYIEDKIVKPRLELRASNEEHEDENAEDFLDVILQHHFENPISFNWQVCMFELGDLLGGNSAVGNMMMRLLGHLAVNPKCQAAVLNEARSVLARDSTAKFIMLKHRVKMPYTEAAFLETLRIASSPIVPHIATEDTVLQDFDIDKDTMIMFNSYHLNTSSQFWEDPKEFNPNRFLVAEQENSDSESAYRLNKPDYFFPFSFGKRACLGYKMVSTITFMGVTNLVLNFEISANQLNQSKIEEQLASKGCLALHCDDCFELILTPRV</sequence>
<dbReference type="GO" id="GO:0004497">
    <property type="term" value="F:monooxygenase activity"/>
    <property type="evidence" value="ECO:0007669"/>
    <property type="project" value="UniProtKB-KW"/>
</dbReference>
<dbReference type="GO" id="GO:0005506">
    <property type="term" value="F:iron ion binding"/>
    <property type="evidence" value="ECO:0007669"/>
    <property type="project" value="InterPro"/>
</dbReference>
<evidence type="ECO:0000313" key="10">
    <source>
        <dbReference type="Proteomes" id="UP000285301"/>
    </source>
</evidence>
<keyword evidence="3 7" id="KW-0479">Metal-binding</keyword>
<dbReference type="EMBL" id="NCKU01002144">
    <property type="protein sequence ID" value="RWS10290.1"/>
    <property type="molecule type" value="Genomic_DNA"/>
</dbReference>
<dbReference type="PANTHER" id="PTHR24303:SF31">
    <property type="entry name" value="CYTOCHROME P450 307A1-RELATED"/>
    <property type="match status" value="1"/>
</dbReference>
<dbReference type="SUPFAM" id="SSF48264">
    <property type="entry name" value="Cytochrome P450"/>
    <property type="match status" value="1"/>
</dbReference>
<dbReference type="GO" id="GO:0020037">
    <property type="term" value="F:heme binding"/>
    <property type="evidence" value="ECO:0007669"/>
    <property type="project" value="InterPro"/>
</dbReference>
<evidence type="ECO:0000256" key="3">
    <source>
        <dbReference type="ARBA" id="ARBA00022723"/>
    </source>
</evidence>
<comment type="caution">
    <text evidence="9">The sequence shown here is derived from an EMBL/GenBank/DDBJ whole genome shotgun (WGS) entry which is preliminary data.</text>
</comment>
<dbReference type="AlphaFoldDB" id="A0A443R4U8"/>
<name>A0A443R4U8_9ACAR</name>
<dbReference type="InterPro" id="IPR036396">
    <property type="entry name" value="Cyt_P450_sf"/>
</dbReference>
<accession>A0A443R4U8</accession>
<keyword evidence="7 8" id="KW-0349">Heme</keyword>
<dbReference type="PRINTS" id="PR00463">
    <property type="entry name" value="EP450I"/>
</dbReference>
<dbReference type="OrthoDB" id="1470350at2759"/>
<evidence type="ECO:0000256" key="5">
    <source>
        <dbReference type="ARBA" id="ARBA00023004"/>
    </source>
</evidence>
<keyword evidence="10" id="KW-1185">Reference proteome</keyword>
<evidence type="ECO:0000256" key="6">
    <source>
        <dbReference type="ARBA" id="ARBA00023033"/>
    </source>
</evidence>
<organism evidence="9 10">
    <name type="scientific">Dinothrombium tinctorium</name>
    <dbReference type="NCBI Taxonomy" id="1965070"/>
    <lineage>
        <taxon>Eukaryota</taxon>
        <taxon>Metazoa</taxon>
        <taxon>Ecdysozoa</taxon>
        <taxon>Arthropoda</taxon>
        <taxon>Chelicerata</taxon>
        <taxon>Arachnida</taxon>
        <taxon>Acari</taxon>
        <taxon>Acariformes</taxon>
        <taxon>Trombidiformes</taxon>
        <taxon>Prostigmata</taxon>
        <taxon>Anystina</taxon>
        <taxon>Parasitengona</taxon>
        <taxon>Trombidioidea</taxon>
        <taxon>Trombidiidae</taxon>
        <taxon>Dinothrombium</taxon>
    </lineage>
</organism>
<keyword evidence="5 7" id="KW-0408">Iron</keyword>
<dbReference type="Gene3D" id="1.10.630.10">
    <property type="entry name" value="Cytochrome P450"/>
    <property type="match status" value="1"/>
</dbReference>
<dbReference type="GO" id="GO:0016705">
    <property type="term" value="F:oxidoreductase activity, acting on paired donors, with incorporation or reduction of molecular oxygen"/>
    <property type="evidence" value="ECO:0007669"/>
    <property type="project" value="InterPro"/>
</dbReference>